<reference evidence="1 2" key="1">
    <citation type="journal article" date="2015" name="Proc. Natl. Acad. Sci. U.S.A.">
        <title>The resurrection genome of Boea hygrometrica: A blueprint for survival of dehydration.</title>
        <authorList>
            <person name="Xiao L."/>
            <person name="Yang G."/>
            <person name="Zhang L."/>
            <person name="Yang X."/>
            <person name="Zhao S."/>
            <person name="Ji Z."/>
            <person name="Zhou Q."/>
            <person name="Hu M."/>
            <person name="Wang Y."/>
            <person name="Chen M."/>
            <person name="Xu Y."/>
            <person name="Jin H."/>
            <person name="Xiao X."/>
            <person name="Hu G."/>
            <person name="Bao F."/>
            <person name="Hu Y."/>
            <person name="Wan P."/>
            <person name="Li L."/>
            <person name="Deng X."/>
            <person name="Kuang T."/>
            <person name="Xiang C."/>
            <person name="Zhu J.K."/>
            <person name="Oliver M.J."/>
            <person name="He Y."/>
        </authorList>
    </citation>
    <scope>NUCLEOTIDE SEQUENCE [LARGE SCALE GENOMIC DNA]</scope>
    <source>
        <strain evidence="2">cv. XS01</strain>
    </source>
</reference>
<evidence type="ECO:0000313" key="1">
    <source>
        <dbReference type="EMBL" id="KZV35019.1"/>
    </source>
</evidence>
<protein>
    <recommendedName>
        <fullName evidence="3">Delphilin-like</fullName>
    </recommendedName>
</protein>
<name>A0A2Z7BKJ6_9LAMI</name>
<keyword evidence="2" id="KW-1185">Reference proteome</keyword>
<accession>A0A2Z7BKJ6</accession>
<dbReference type="OrthoDB" id="1751168at2759"/>
<gene>
    <name evidence="1" type="ORF">F511_19766</name>
</gene>
<evidence type="ECO:0008006" key="3">
    <source>
        <dbReference type="Google" id="ProtNLM"/>
    </source>
</evidence>
<sequence>MEHAGMARMFKTLEETGLKRFLAASSSVYENAVIVFFAKAKVISGTIVSFVANQKLELAKDVFAETFGLPTEGMTSFLDIPNQTVVEMRGRFSGSEVPFREPIKNKEMIMKFRLLHDIVAKEFCAKAGSFDTVNTEKFDLMVAITAGLKVNWAQVLFQVLVAMVNNPTRESQGFAVQLSVLLERLVKAELGESVKLHPQKVLTNKSVHTYIKKNLDVRPGSESSKQTEVTCED</sequence>
<evidence type="ECO:0000313" key="2">
    <source>
        <dbReference type="Proteomes" id="UP000250235"/>
    </source>
</evidence>
<dbReference type="AlphaFoldDB" id="A0A2Z7BKJ6"/>
<organism evidence="1 2">
    <name type="scientific">Dorcoceras hygrometricum</name>
    <dbReference type="NCBI Taxonomy" id="472368"/>
    <lineage>
        <taxon>Eukaryota</taxon>
        <taxon>Viridiplantae</taxon>
        <taxon>Streptophyta</taxon>
        <taxon>Embryophyta</taxon>
        <taxon>Tracheophyta</taxon>
        <taxon>Spermatophyta</taxon>
        <taxon>Magnoliopsida</taxon>
        <taxon>eudicotyledons</taxon>
        <taxon>Gunneridae</taxon>
        <taxon>Pentapetalae</taxon>
        <taxon>asterids</taxon>
        <taxon>lamiids</taxon>
        <taxon>Lamiales</taxon>
        <taxon>Gesneriaceae</taxon>
        <taxon>Didymocarpoideae</taxon>
        <taxon>Trichosporeae</taxon>
        <taxon>Loxocarpinae</taxon>
        <taxon>Dorcoceras</taxon>
    </lineage>
</organism>
<dbReference type="EMBL" id="KV005009">
    <property type="protein sequence ID" value="KZV35019.1"/>
    <property type="molecule type" value="Genomic_DNA"/>
</dbReference>
<dbReference type="Proteomes" id="UP000250235">
    <property type="component" value="Unassembled WGS sequence"/>
</dbReference>
<proteinExistence type="predicted"/>